<dbReference type="Proteomes" id="UP000320762">
    <property type="component" value="Unassembled WGS sequence"/>
</dbReference>
<dbReference type="AlphaFoldDB" id="A0A550BWB9"/>
<dbReference type="EMBL" id="VDMD01000059">
    <property type="protein sequence ID" value="TRM56806.1"/>
    <property type="molecule type" value="Genomic_DNA"/>
</dbReference>
<comment type="caution">
    <text evidence="1">The sequence shown here is derived from an EMBL/GenBank/DDBJ whole genome shotgun (WGS) entry which is preliminary data.</text>
</comment>
<evidence type="ECO:0000313" key="2">
    <source>
        <dbReference type="Proteomes" id="UP000320762"/>
    </source>
</evidence>
<protein>
    <submittedName>
        <fullName evidence="1">Uncharacterized protein</fullName>
    </submittedName>
</protein>
<evidence type="ECO:0000313" key="1">
    <source>
        <dbReference type="EMBL" id="TRM56806.1"/>
    </source>
</evidence>
<accession>A0A550BWB9</accession>
<organism evidence="1 2">
    <name type="scientific">Schizophyllum amplum</name>
    <dbReference type="NCBI Taxonomy" id="97359"/>
    <lineage>
        <taxon>Eukaryota</taxon>
        <taxon>Fungi</taxon>
        <taxon>Dikarya</taxon>
        <taxon>Basidiomycota</taxon>
        <taxon>Agaricomycotina</taxon>
        <taxon>Agaricomycetes</taxon>
        <taxon>Agaricomycetidae</taxon>
        <taxon>Agaricales</taxon>
        <taxon>Schizophyllaceae</taxon>
        <taxon>Schizophyllum</taxon>
    </lineage>
</organism>
<name>A0A550BWB9_9AGAR</name>
<reference evidence="1 2" key="1">
    <citation type="journal article" date="2019" name="New Phytol.">
        <title>Comparative genomics reveals unique wood-decay strategies and fruiting body development in the Schizophyllaceae.</title>
        <authorList>
            <person name="Almasi E."/>
            <person name="Sahu N."/>
            <person name="Krizsan K."/>
            <person name="Balint B."/>
            <person name="Kovacs G.M."/>
            <person name="Kiss B."/>
            <person name="Cseklye J."/>
            <person name="Drula E."/>
            <person name="Henrissat B."/>
            <person name="Nagy I."/>
            <person name="Chovatia M."/>
            <person name="Adam C."/>
            <person name="LaButti K."/>
            <person name="Lipzen A."/>
            <person name="Riley R."/>
            <person name="Grigoriev I.V."/>
            <person name="Nagy L.G."/>
        </authorList>
    </citation>
    <scope>NUCLEOTIDE SEQUENCE [LARGE SCALE GENOMIC DNA]</scope>
    <source>
        <strain evidence="1 2">NL-1724</strain>
    </source>
</reference>
<keyword evidence="2" id="KW-1185">Reference proteome</keyword>
<proteinExistence type="predicted"/>
<sequence length="148" mass="16637">MTARSSSNRSRGRLGTRRQDVVVYNCEGVVGHDHKPGPGHDNKVLVEHDYEGAIVHDYKFFVEHDHRLVSSSVTVTMRSSTIASTSLSGYDELVVSHGLVIQLVHSSCTLWRAHAAGRSHRRRGLLVYLERTTRYIKARPQDAMQVDT</sequence>
<gene>
    <name evidence="1" type="ORF">BD626DRAFT_231998</name>
</gene>